<dbReference type="AlphaFoldDB" id="A0A183FZK7"/>
<feature type="domain" description="Beta-lactamase-related" evidence="2">
    <location>
        <begin position="344"/>
        <end position="520"/>
    </location>
</feature>
<reference evidence="3 4" key="1">
    <citation type="submission" date="2018-11" db="EMBL/GenBank/DDBJ databases">
        <authorList>
            <consortium name="Pathogen Informatics"/>
        </authorList>
    </citation>
    <scope>NUCLEOTIDE SEQUENCE [LARGE SCALE GENOMIC DNA]</scope>
</reference>
<dbReference type="SUPFAM" id="SSF56601">
    <property type="entry name" value="beta-lactamase/transpeptidase-like"/>
    <property type="match status" value="1"/>
</dbReference>
<sequence length="534" mass="61141">MLLRLAAVLCCSSAALVHYQLSDVWKRREREGMHLFPTLSSIVYPEFVGFPHETGTSRVRMSYDEVEEFAANLNGTEVTSVCSYEYLGTTFYVVNTDKSSGDEVEFSLNLTMAELETTTEEMLLRRLKPSNICRGRDGRFQAVWRGSKRYLRHYIVQEGTLDTILREDSKHGRQGYYPASIQVYRAENQTTALVIWEKGYGVRYRIQSGSYLSFMDEEMEHTQMKPCAVAALPGKTLRLPTKYFVVWRSDDFAWKKRVIPRSSLPDPTITNVTELDDAVEKEMRILNVPSLSICIYRGGVRVLSVSYGYSDLRTETRAQCSFVVLSDPQRSSRKRLNGSALLEFYIRSYEPKFQPGRRYLYSNIAYVLLGQIIEQISSRSYESFIQDVVLKPNHIEARMGDVESGKSEVSYYSPDNANPYTYWTPSKLNAAAGWVMRAEEVTRLFLLLEYRKYTTYRMLVQPSAVKWSYGRGLQLGDDGSLYHIGSLAGSEGIGYSRGDLQVAILTNSRGREQGEHTAWMEQLCRRLANRELLP</sequence>
<dbReference type="PANTHER" id="PTHR46825">
    <property type="entry name" value="D-ALANYL-D-ALANINE-CARBOXYPEPTIDASE/ENDOPEPTIDASE AMPH"/>
    <property type="match status" value="1"/>
</dbReference>
<reference evidence="5" key="2">
    <citation type="submission" date="2019-09" db="UniProtKB">
        <authorList>
            <consortium name="WormBaseParasite"/>
        </authorList>
    </citation>
    <scope>IDENTIFICATION</scope>
</reference>
<dbReference type="Gene3D" id="3.40.710.10">
    <property type="entry name" value="DD-peptidase/beta-lactamase superfamily"/>
    <property type="match status" value="1"/>
</dbReference>
<organism evidence="4 5">
    <name type="scientific">Heligmosomoides polygyrus</name>
    <name type="common">Parasitic roundworm</name>
    <dbReference type="NCBI Taxonomy" id="6339"/>
    <lineage>
        <taxon>Eukaryota</taxon>
        <taxon>Metazoa</taxon>
        <taxon>Ecdysozoa</taxon>
        <taxon>Nematoda</taxon>
        <taxon>Chromadorea</taxon>
        <taxon>Rhabditida</taxon>
        <taxon>Rhabditina</taxon>
        <taxon>Rhabditomorpha</taxon>
        <taxon>Strongyloidea</taxon>
        <taxon>Heligmosomidae</taxon>
        <taxon>Heligmosomoides</taxon>
    </lineage>
</organism>
<dbReference type="PANTHER" id="PTHR46825:SF9">
    <property type="entry name" value="BETA-LACTAMASE-RELATED DOMAIN-CONTAINING PROTEIN"/>
    <property type="match status" value="1"/>
</dbReference>
<dbReference type="WBParaSite" id="HPBE_0001419901-mRNA-1">
    <property type="protein sequence ID" value="HPBE_0001419901-mRNA-1"/>
    <property type="gene ID" value="HPBE_0001419901"/>
</dbReference>
<dbReference type="Pfam" id="PF00144">
    <property type="entry name" value="Beta-lactamase"/>
    <property type="match status" value="1"/>
</dbReference>
<evidence type="ECO:0000313" key="4">
    <source>
        <dbReference type="Proteomes" id="UP000050761"/>
    </source>
</evidence>
<keyword evidence="4" id="KW-1185">Reference proteome</keyword>
<dbReference type="InterPro" id="IPR012338">
    <property type="entry name" value="Beta-lactam/transpept-like"/>
</dbReference>
<evidence type="ECO:0000256" key="1">
    <source>
        <dbReference type="SAM" id="SignalP"/>
    </source>
</evidence>
<dbReference type="InterPro" id="IPR001466">
    <property type="entry name" value="Beta-lactam-related"/>
</dbReference>
<dbReference type="OrthoDB" id="5946976at2759"/>
<proteinExistence type="predicted"/>
<feature type="chain" id="PRO_5044551749" evidence="1">
    <location>
        <begin position="20"/>
        <end position="534"/>
    </location>
</feature>
<gene>
    <name evidence="3" type="ORF">HPBE_LOCUS14200</name>
</gene>
<feature type="signal peptide" evidence="1">
    <location>
        <begin position="1"/>
        <end position="19"/>
    </location>
</feature>
<accession>A0A3P8B2Y9</accession>
<dbReference type="EMBL" id="UZAH01028253">
    <property type="protein sequence ID" value="VDO98843.1"/>
    <property type="molecule type" value="Genomic_DNA"/>
</dbReference>
<protein>
    <submittedName>
        <fullName evidence="5">Beta-lactamase domain-containing protein</fullName>
    </submittedName>
</protein>
<evidence type="ECO:0000259" key="2">
    <source>
        <dbReference type="Pfam" id="PF00144"/>
    </source>
</evidence>
<keyword evidence="1" id="KW-0732">Signal</keyword>
<evidence type="ECO:0000313" key="3">
    <source>
        <dbReference type="EMBL" id="VDO98843.1"/>
    </source>
</evidence>
<accession>A0A183FZK7</accession>
<dbReference type="InterPro" id="IPR050491">
    <property type="entry name" value="AmpC-like"/>
</dbReference>
<dbReference type="Proteomes" id="UP000050761">
    <property type="component" value="Unassembled WGS sequence"/>
</dbReference>
<evidence type="ECO:0000313" key="5">
    <source>
        <dbReference type="WBParaSite" id="HPBE_0001419901-mRNA-1"/>
    </source>
</evidence>
<name>A0A183FZK7_HELPZ</name>